<accession>X1R245</accession>
<proteinExistence type="predicted"/>
<organism evidence="1">
    <name type="scientific">marine sediment metagenome</name>
    <dbReference type="NCBI Taxonomy" id="412755"/>
    <lineage>
        <taxon>unclassified sequences</taxon>
        <taxon>metagenomes</taxon>
        <taxon>ecological metagenomes</taxon>
    </lineage>
</organism>
<feature type="non-terminal residue" evidence="1">
    <location>
        <position position="115"/>
    </location>
</feature>
<dbReference type="EMBL" id="BARV01038095">
    <property type="protein sequence ID" value="GAI57175.1"/>
    <property type="molecule type" value="Genomic_DNA"/>
</dbReference>
<protein>
    <recommendedName>
        <fullName evidence="2">Fibronectin type-III domain-containing protein</fullName>
    </recommendedName>
</protein>
<dbReference type="Gene3D" id="2.60.40.10">
    <property type="entry name" value="Immunoglobulins"/>
    <property type="match status" value="1"/>
</dbReference>
<dbReference type="InterPro" id="IPR003961">
    <property type="entry name" value="FN3_dom"/>
</dbReference>
<sequence length="115" mass="12414">MFVEHIVTLTELSASTTYYYEVKSEDWDGNTTVDDNNGSYYTFTTTEPDTTPPVIENVATSDITSDSATITWDTDEASDSVVNYGENTALGSSESDAAMVTSHSITLTNLSESTA</sequence>
<dbReference type="InterPro" id="IPR013783">
    <property type="entry name" value="Ig-like_fold"/>
</dbReference>
<dbReference type="CDD" id="cd00063">
    <property type="entry name" value="FN3"/>
    <property type="match status" value="1"/>
</dbReference>
<gene>
    <name evidence="1" type="ORF">S06H3_58783</name>
</gene>
<comment type="caution">
    <text evidence="1">The sequence shown here is derived from an EMBL/GenBank/DDBJ whole genome shotgun (WGS) entry which is preliminary data.</text>
</comment>
<dbReference type="AlphaFoldDB" id="X1R245"/>
<name>X1R245_9ZZZZ</name>
<evidence type="ECO:0008006" key="2">
    <source>
        <dbReference type="Google" id="ProtNLM"/>
    </source>
</evidence>
<evidence type="ECO:0000313" key="1">
    <source>
        <dbReference type="EMBL" id="GAI57175.1"/>
    </source>
</evidence>
<reference evidence="1" key="1">
    <citation type="journal article" date="2014" name="Front. Microbiol.">
        <title>High frequency of phylogenetically diverse reductive dehalogenase-homologous genes in deep subseafloor sedimentary metagenomes.</title>
        <authorList>
            <person name="Kawai M."/>
            <person name="Futagami T."/>
            <person name="Toyoda A."/>
            <person name="Takaki Y."/>
            <person name="Nishi S."/>
            <person name="Hori S."/>
            <person name="Arai W."/>
            <person name="Tsubouchi T."/>
            <person name="Morono Y."/>
            <person name="Uchiyama I."/>
            <person name="Ito T."/>
            <person name="Fujiyama A."/>
            <person name="Inagaki F."/>
            <person name="Takami H."/>
        </authorList>
    </citation>
    <scope>NUCLEOTIDE SEQUENCE</scope>
    <source>
        <strain evidence="1">Expedition CK06-06</strain>
    </source>
</reference>